<dbReference type="eggNOG" id="ENOG5032NT7">
    <property type="taxonomic scope" value="Bacteria"/>
</dbReference>
<dbReference type="Proteomes" id="UP000004596">
    <property type="component" value="Unassembled WGS sequence"/>
</dbReference>
<dbReference type="OrthoDB" id="9888569at2"/>
<protein>
    <submittedName>
        <fullName evidence="1">Uncharacterized protein</fullName>
    </submittedName>
</protein>
<dbReference type="AlphaFoldDB" id="B3CDK5"/>
<comment type="caution">
    <text evidence="1">The sequence shown here is derived from an EMBL/GenBank/DDBJ whole genome shotgun (WGS) entry which is preliminary data.</text>
</comment>
<proteinExistence type="predicted"/>
<organism evidence="1 2">
    <name type="scientific">Bacteroides intestinalis DSM 17393</name>
    <dbReference type="NCBI Taxonomy" id="471870"/>
    <lineage>
        <taxon>Bacteria</taxon>
        <taxon>Pseudomonadati</taxon>
        <taxon>Bacteroidota</taxon>
        <taxon>Bacteroidia</taxon>
        <taxon>Bacteroidales</taxon>
        <taxon>Bacteroidaceae</taxon>
        <taxon>Bacteroides</taxon>
    </lineage>
</organism>
<evidence type="ECO:0000313" key="2">
    <source>
        <dbReference type="Proteomes" id="UP000004596"/>
    </source>
</evidence>
<dbReference type="EMBL" id="ABJL02000008">
    <property type="protein sequence ID" value="EDV04851.1"/>
    <property type="molecule type" value="Genomic_DNA"/>
</dbReference>
<name>B3CDK5_9BACE</name>
<accession>B3CDK5</accession>
<reference evidence="1 2" key="1">
    <citation type="submission" date="2008-04" db="EMBL/GenBank/DDBJ databases">
        <title>Draft genome sequence of Bacteroides intestinalis (DSM 17393).</title>
        <authorList>
            <person name="Sudarsanam P."/>
            <person name="Ley R."/>
            <person name="Guruge J."/>
            <person name="Turnbaugh P.J."/>
            <person name="Mahowald M."/>
            <person name="Liep D."/>
            <person name="Gordon J."/>
        </authorList>
    </citation>
    <scope>NUCLEOTIDE SEQUENCE [LARGE SCALE GENOMIC DNA]</scope>
    <source>
        <strain evidence="1 2">DSM 17393</strain>
    </source>
</reference>
<dbReference type="STRING" id="471870.BACINT_03992"/>
<dbReference type="GeneID" id="56563680"/>
<evidence type="ECO:0000313" key="1">
    <source>
        <dbReference type="EMBL" id="EDV04851.1"/>
    </source>
</evidence>
<sequence>MSLWRGSFLGAVEEGRCVTPANDGKSNDYGMPMLLYDLRVVSLRGRVPCP</sequence>
<dbReference type="RefSeq" id="WP_007665930.1">
    <property type="nucleotide sequence ID" value="NZ_ABJL02000008.1"/>
</dbReference>
<gene>
    <name evidence="1" type="ORF">BACINT_03992</name>
</gene>
<reference evidence="1 2" key="2">
    <citation type="submission" date="2008-04" db="EMBL/GenBank/DDBJ databases">
        <authorList>
            <person name="Fulton L."/>
            <person name="Clifton S."/>
            <person name="Fulton B."/>
            <person name="Xu J."/>
            <person name="Minx P."/>
            <person name="Pepin K.H."/>
            <person name="Johnson M."/>
            <person name="Thiruvilangam P."/>
            <person name="Bhonagiri V."/>
            <person name="Nash W.E."/>
            <person name="Mardis E.R."/>
            <person name="Wilson R.K."/>
        </authorList>
    </citation>
    <scope>NUCLEOTIDE SEQUENCE [LARGE SCALE GENOMIC DNA]</scope>
    <source>
        <strain evidence="1 2">DSM 17393</strain>
    </source>
</reference>